<keyword evidence="6" id="KW-0479">Metal-binding</keyword>
<evidence type="ECO:0000313" key="12">
    <source>
        <dbReference type="EMBL" id="KKN45806.1"/>
    </source>
</evidence>
<name>A0A0F9TA31_9ZZZZ</name>
<dbReference type="Pfam" id="PF00724">
    <property type="entry name" value="Oxidored_FMN"/>
    <property type="match status" value="1"/>
</dbReference>
<keyword evidence="5" id="KW-0288">FMN</keyword>
<evidence type="ECO:0000256" key="8">
    <source>
        <dbReference type="ARBA" id="ARBA00023004"/>
    </source>
</evidence>
<dbReference type="Pfam" id="PF07992">
    <property type="entry name" value="Pyr_redox_2"/>
    <property type="match status" value="1"/>
</dbReference>
<evidence type="ECO:0000256" key="3">
    <source>
        <dbReference type="ARBA" id="ARBA00011048"/>
    </source>
</evidence>
<evidence type="ECO:0000256" key="4">
    <source>
        <dbReference type="ARBA" id="ARBA00022630"/>
    </source>
</evidence>
<reference evidence="12" key="1">
    <citation type="journal article" date="2015" name="Nature">
        <title>Complex archaea that bridge the gap between prokaryotes and eukaryotes.</title>
        <authorList>
            <person name="Spang A."/>
            <person name="Saw J.H."/>
            <person name="Jorgensen S.L."/>
            <person name="Zaremba-Niedzwiedzka K."/>
            <person name="Martijn J."/>
            <person name="Lind A.E."/>
            <person name="van Eijk R."/>
            <person name="Schleper C."/>
            <person name="Guy L."/>
            <person name="Ettema T.J."/>
        </authorList>
    </citation>
    <scope>NUCLEOTIDE SEQUENCE</scope>
</reference>
<dbReference type="GO" id="GO:0010181">
    <property type="term" value="F:FMN binding"/>
    <property type="evidence" value="ECO:0007669"/>
    <property type="project" value="InterPro"/>
</dbReference>
<feature type="domain" description="NADH:flavin oxidoreductase/NADH oxidase N-terminal" evidence="10">
    <location>
        <begin position="5"/>
        <end position="326"/>
    </location>
</feature>
<sequence>MKFVKLFEPLKLRKMEIRNRIIMPAMALNFSPDRSVNDKTINFYEERSKGGVGLIILGGCGVEDRGSGPTMLSIADDKYISGYTKFAERIHKHGAKTIVQLYHAGAYSGMPGMVSSSAVMSNLTRRVPEELSIEEIKIVQENHALAAERVREAGFDGVELLGSAGYLINQFLSPNTNKRTDEYGGSLENRLRYPLELIKLVKDRVGKDITVGMRVAGDDFVPGSNTYKESAVFAKHYDDAGIDYINVTGGWHETRIPQLPMMVPPAAYVYLADNIKGNLNAPVFSANRINDPVLAERILRNEWADGICFGRGLIADPYLPNKAKENKLWDIKKCLACNQGCFDHIFTGRSVECLRNYQASREGKFNLDQKTKTPMKVVIVGSGPGGLEAARVATIIGHKVTILEKKEKIGGQVNAAFVPPGRNEMQEIIKYYKAQIKHRNIDLQLNTEASLEKINELEPDVVIFATGVKFAIPDIPGIDGSLGSTLYFADDVLTGDYHVGKNVVVVGGSATGMETALWVADLGALDSEIARFISIYDLIPREEVFSKWLRGNRNVTIIEKLPKLGLNLGRTTRGFMIGHTMKMGIKTITNANITKFEGKTVEFELEGKKNTLDDIDTFILATGVQPNTDLYDKVIASNPSYKIYRVGDCNDKKKDKRNMMDAIHEGYQTAYNLDK</sequence>
<evidence type="ECO:0000259" key="10">
    <source>
        <dbReference type="Pfam" id="PF00724"/>
    </source>
</evidence>
<dbReference type="Gene3D" id="3.50.50.60">
    <property type="entry name" value="FAD/NAD(P)-binding domain"/>
    <property type="match status" value="1"/>
</dbReference>
<keyword evidence="7" id="KW-0560">Oxidoreductase</keyword>
<dbReference type="PANTHER" id="PTHR42917">
    <property type="entry name" value="2,4-DIENOYL-COA REDUCTASE"/>
    <property type="match status" value="1"/>
</dbReference>
<dbReference type="PRINTS" id="PR00469">
    <property type="entry name" value="PNDRDTASEII"/>
</dbReference>
<dbReference type="GO" id="GO:0051536">
    <property type="term" value="F:iron-sulfur cluster binding"/>
    <property type="evidence" value="ECO:0007669"/>
    <property type="project" value="UniProtKB-KW"/>
</dbReference>
<dbReference type="InterPro" id="IPR001155">
    <property type="entry name" value="OxRdtase_FMN_N"/>
</dbReference>
<dbReference type="EMBL" id="LAZR01001366">
    <property type="protein sequence ID" value="KKN45806.1"/>
    <property type="molecule type" value="Genomic_DNA"/>
</dbReference>
<keyword evidence="9" id="KW-0411">Iron-sulfur</keyword>
<dbReference type="InterPro" id="IPR036188">
    <property type="entry name" value="FAD/NAD-bd_sf"/>
</dbReference>
<dbReference type="InterPro" id="IPR051793">
    <property type="entry name" value="NADH:flavin_oxidoreductase"/>
</dbReference>
<dbReference type="SUPFAM" id="SSF51395">
    <property type="entry name" value="FMN-linked oxidoreductases"/>
    <property type="match status" value="1"/>
</dbReference>
<dbReference type="PANTHER" id="PTHR42917:SF2">
    <property type="entry name" value="2,4-DIENOYL-COA REDUCTASE [(2E)-ENOYL-COA-PRODUCING]"/>
    <property type="match status" value="1"/>
</dbReference>
<evidence type="ECO:0000256" key="1">
    <source>
        <dbReference type="ARBA" id="ARBA00001917"/>
    </source>
</evidence>
<evidence type="ECO:0000256" key="5">
    <source>
        <dbReference type="ARBA" id="ARBA00022643"/>
    </source>
</evidence>
<comment type="similarity">
    <text evidence="3">In the N-terminal section; belongs to the NADH:flavin oxidoreductase/NADH oxidase family.</text>
</comment>
<feature type="domain" description="FAD/NAD(P)-binding" evidence="11">
    <location>
        <begin position="375"/>
        <end position="633"/>
    </location>
</feature>
<keyword evidence="8" id="KW-0408">Iron</keyword>
<evidence type="ECO:0000256" key="7">
    <source>
        <dbReference type="ARBA" id="ARBA00023002"/>
    </source>
</evidence>
<evidence type="ECO:0008006" key="13">
    <source>
        <dbReference type="Google" id="ProtNLM"/>
    </source>
</evidence>
<dbReference type="GO" id="GO:0016491">
    <property type="term" value="F:oxidoreductase activity"/>
    <property type="evidence" value="ECO:0007669"/>
    <property type="project" value="UniProtKB-KW"/>
</dbReference>
<evidence type="ECO:0000256" key="2">
    <source>
        <dbReference type="ARBA" id="ARBA00001966"/>
    </source>
</evidence>
<dbReference type="AlphaFoldDB" id="A0A0F9TA31"/>
<organism evidence="12">
    <name type="scientific">marine sediment metagenome</name>
    <dbReference type="NCBI Taxonomy" id="412755"/>
    <lineage>
        <taxon>unclassified sequences</taxon>
        <taxon>metagenomes</taxon>
        <taxon>ecological metagenomes</taxon>
    </lineage>
</organism>
<dbReference type="GO" id="GO:0046872">
    <property type="term" value="F:metal ion binding"/>
    <property type="evidence" value="ECO:0007669"/>
    <property type="project" value="UniProtKB-KW"/>
</dbReference>
<dbReference type="Gene3D" id="3.20.20.70">
    <property type="entry name" value="Aldolase class I"/>
    <property type="match status" value="1"/>
</dbReference>
<dbReference type="InterPro" id="IPR023753">
    <property type="entry name" value="FAD/NAD-binding_dom"/>
</dbReference>
<comment type="cofactor">
    <cofactor evidence="2">
        <name>[4Fe-4S] cluster</name>
        <dbReference type="ChEBI" id="CHEBI:49883"/>
    </cofactor>
</comment>
<gene>
    <name evidence="12" type="ORF">LCGC14_0679340</name>
</gene>
<dbReference type="CDD" id="cd02803">
    <property type="entry name" value="OYE_like_FMN_family"/>
    <property type="match status" value="1"/>
</dbReference>
<proteinExistence type="inferred from homology"/>
<dbReference type="Gene3D" id="3.40.50.720">
    <property type="entry name" value="NAD(P)-binding Rossmann-like Domain"/>
    <property type="match status" value="1"/>
</dbReference>
<dbReference type="SUPFAM" id="SSF51905">
    <property type="entry name" value="FAD/NAD(P)-binding domain"/>
    <property type="match status" value="1"/>
</dbReference>
<evidence type="ECO:0000259" key="11">
    <source>
        <dbReference type="Pfam" id="PF07992"/>
    </source>
</evidence>
<evidence type="ECO:0000256" key="9">
    <source>
        <dbReference type="ARBA" id="ARBA00023014"/>
    </source>
</evidence>
<protein>
    <recommendedName>
        <fullName evidence="13">NADH:flavin oxidoreductase/NADH oxidase N-terminal domain-containing protein</fullName>
    </recommendedName>
</protein>
<dbReference type="PRINTS" id="PR00368">
    <property type="entry name" value="FADPNR"/>
</dbReference>
<keyword evidence="4" id="KW-0285">Flavoprotein</keyword>
<accession>A0A0F9TA31</accession>
<comment type="cofactor">
    <cofactor evidence="1">
        <name>FMN</name>
        <dbReference type="ChEBI" id="CHEBI:58210"/>
    </cofactor>
</comment>
<dbReference type="SUPFAM" id="SSF51971">
    <property type="entry name" value="Nucleotide-binding domain"/>
    <property type="match status" value="1"/>
</dbReference>
<evidence type="ECO:0000256" key="6">
    <source>
        <dbReference type="ARBA" id="ARBA00022723"/>
    </source>
</evidence>
<dbReference type="InterPro" id="IPR013785">
    <property type="entry name" value="Aldolase_TIM"/>
</dbReference>
<comment type="caution">
    <text evidence="12">The sequence shown here is derived from an EMBL/GenBank/DDBJ whole genome shotgun (WGS) entry which is preliminary data.</text>
</comment>